<evidence type="ECO:0000313" key="2">
    <source>
        <dbReference type="Proteomes" id="UP000199529"/>
    </source>
</evidence>
<accession>A0A1H3TMH9</accession>
<gene>
    <name evidence="1" type="ORF">SAMN05216215_108732</name>
</gene>
<dbReference type="Proteomes" id="UP000199529">
    <property type="component" value="Unassembled WGS sequence"/>
</dbReference>
<dbReference type="STRING" id="418495.SAMN05216215_108732"/>
<sequence length="225" mass="24515">MHCDDYTAPCTVDRCQRTAEPGRYACEPCAERMRRWLREIDDYAATLTAAPGRGGEGGRRSPGYGSRPPANLDVIAALDPRSVAHVIGPDDTDGATRSIIGTVNRLCGWVHSELRRLDADHHAPPRELTITRGTGWLRGYIDWCTTQPWADDLADDLRELHAQVQRLAGNSTRPLAPCWDCGGPLWPVGDTDTLAVRCGDCGSSYDGLALLDLGQRLAFETMGAA</sequence>
<name>A0A1H3TMH9_9PSEU</name>
<reference evidence="2" key="1">
    <citation type="submission" date="2016-10" db="EMBL/GenBank/DDBJ databases">
        <authorList>
            <person name="Varghese N."/>
            <person name="Submissions S."/>
        </authorList>
    </citation>
    <scope>NUCLEOTIDE SEQUENCE [LARGE SCALE GENOMIC DNA]</scope>
    <source>
        <strain evidence="2">CGMCC 4.3530</strain>
    </source>
</reference>
<dbReference type="OrthoDB" id="3623056at2"/>
<keyword evidence="2" id="KW-1185">Reference proteome</keyword>
<organism evidence="1 2">
    <name type="scientific">Saccharopolyspora shandongensis</name>
    <dbReference type="NCBI Taxonomy" id="418495"/>
    <lineage>
        <taxon>Bacteria</taxon>
        <taxon>Bacillati</taxon>
        <taxon>Actinomycetota</taxon>
        <taxon>Actinomycetes</taxon>
        <taxon>Pseudonocardiales</taxon>
        <taxon>Pseudonocardiaceae</taxon>
        <taxon>Saccharopolyspora</taxon>
    </lineage>
</organism>
<dbReference type="RefSeq" id="WP_093278263.1">
    <property type="nucleotide sequence ID" value="NZ_FNOK01000087.1"/>
</dbReference>
<dbReference type="AlphaFoldDB" id="A0A1H3TMH9"/>
<evidence type="ECO:0000313" key="1">
    <source>
        <dbReference type="EMBL" id="SDZ51454.1"/>
    </source>
</evidence>
<proteinExistence type="predicted"/>
<protein>
    <submittedName>
        <fullName evidence="1">Uncharacterized protein</fullName>
    </submittedName>
</protein>
<dbReference type="EMBL" id="FNOK01000087">
    <property type="protein sequence ID" value="SDZ51454.1"/>
    <property type="molecule type" value="Genomic_DNA"/>
</dbReference>